<evidence type="ECO:0000256" key="1">
    <source>
        <dbReference type="ARBA" id="ARBA00022741"/>
    </source>
</evidence>
<keyword evidence="2" id="KW-0067">ATP-binding</keyword>
<dbReference type="PRINTS" id="PR01590">
    <property type="entry name" value="HTHFIS"/>
</dbReference>
<keyword evidence="5" id="KW-0804">Transcription</keyword>
<reference evidence="9" key="3">
    <citation type="submission" date="2016-10" db="EMBL/GenBank/DDBJ databases">
        <authorList>
            <person name="Wibberg D."/>
        </authorList>
    </citation>
    <scope>NUCLEOTIDE SEQUENCE [LARGE SCALE GENOMIC DNA]</scope>
</reference>
<protein>
    <submittedName>
        <fullName evidence="7">Arginine utilization regulatory protein RocR</fullName>
    </submittedName>
    <submittedName>
        <fullName evidence="8">Regulatory protein, Fis family</fullName>
    </submittedName>
</protein>
<dbReference type="CDD" id="cd00009">
    <property type="entry name" value="AAA"/>
    <property type="match status" value="1"/>
</dbReference>
<gene>
    <name evidence="7" type="primary">rocR</name>
    <name evidence="7" type="ORF">RTCCBAU85039_2639</name>
    <name evidence="8" type="ORF">SAMN05216228_1009186</name>
</gene>
<dbReference type="Proteomes" id="UP000183063">
    <property type="component" value="Unassembled WGS sequence"/>
</dbReference>
<sequence length="450" mass="49216">MLKGEARVETVHNDFDFKKGKFSGEFFWNDSVEATEYLDRHGIAHESMCWTQVGYAAGYASYFFGKLIVYKEVQCIARGDKRCRVVGRPAEAWEKDDDTVRFYRRHILAEGKPSALQPQTMRTTTLQQDAPSGRSHAEDPVAAILLEPVRQRLDRIAQLTDIPVLITGPCGSGKCMAARHIHDATHGTAAPFARFSCSEITDTNLLDMVGDQQRRGRKPARGEEAATTIVLEDIEKLGAAIQRQIAGMLSDGRTGAGDRLRPRLIATSTLSPHELASLPHLRRDLFYAFTALPVAMPALASRPRDIVRLAQAIMRRLAPAYGKTPPTLAEDAAAWLAALPLPNNLFELEALMRGAVLTAHQNPVTASTLETAAHGLGMQPHSPGPNEALTAVLEQAIEQGGFAIDDLNRQIYQMTIRRAGGNVTQAARMLGLSRAQFAYRLGQISNAGSS</sequence>
<keyword evidence="10" id="KW-1185">Reference proteome</keyword>
<dbReference type="InterPro" id="IPR002197">
    <property type="entry name" value="HTH_Fis"/>
</dbReference>
<dbReference type="GO" id="GO:0043565">
    <property type="term" value="F:sequence-specific DNA binding"/>
    <property type="evidence" value="ECO:0007669"/>
    <property type="project" value="InterPro"/>
</dbReference>
<evidence type="ECO:0000256" key="4">
    <source>
        <dbReference type="ARBA" id="ARBA00023015"/>
    </source>
</evidence>
<dbReference type="InterPro" id="IPR004096">
    <property type="entry name" value="V4R"/>
</dbReference>
<evidence type="ECO:0000256" key="5">
    <source>
        <dbReference type="ARBA" id="ARBA00023163"/>
    </source>
</evidence>
<dbReference type="PANTHER" id="PTHR32071">
    <property type="entry name" value="TRANSCRIPTIONAL REGULATORY PROTEIN"/>
    <property type="match status" value="1"/>
</dbReference>
<dbReference type="SUPFAM" id="SSF111126">
    <property type="entry name" value="Ligand-binding domain in the NO signalling and Golgi transport"/>
    <property type="match status" value="1"/>
</dbReference>
<dbReference type="Gene3D" id="3.30.1380.20">
    <property type="entry name" value="Trafficking protein particle complex subunit 3"/>
    <property type="match status" value="1"/>
</dbReference>
<dbReference type="Proteomes" id="UP000198939">
    <property type="component" value="Unassembled WGS sequence"/>
</dbReference>
<evidence type="ECO:0000313" key="8">
    <source>
        <dbReference type="EMBL" id="SEN96065.1"/>
    </source>
</evidence>
<dbReference type="Pfam" id="PF02830">
    <property type="entry name" value="V4R"/>
    <property type="match status" value="1"/>
</dbReference>
<dbReference type="Gene3D" id="1.10.10.60">
    <property type="entry name" value="Homeodomain-like"/>
    <property type="match status" value="1"/>
</dbReference>
<dbReference type="OrthoDB" id="9770562at2"/>
<dbReference type="EMBL" id="FOCV01000009">
    <property type="protein sequence ID" value="SEN96065.1"/>
    <property type="molecule type" value="Genomic_DNA"/>
</dbReference>
<evidence type="ECO:0000313" key="9">
    <source>
        <dbReference type="Proteomes" id="UP000183063"/>
    </source>
</evidence>
<dbReference type="InterPro" id="IPR027417">
    <property type="entry name" value="P-loop_NTPase"/>
</dbReference>
<name>A0A1H8KT67_9HYPH</name>
<feature type="domain" description="Sigma-54 factor interaction" evidence="6">
    <location>
        <begin position="146"/>
        <end position="357"/>
    </location>
</feature>
<dbReference type="InterPro" id="IPR002078">
    <property type="entry name" value="Sigma_54_int"/>
</dbReference>
<dbReference type="GO" id="GO:0000160">
    <property type="term" value="P:phosphorelay signal transduction system"/>
    <property type="evidence" value="ECO:0007669"/>
    <property type="project" value="UniProtKB-KW"/>
</dbReference>
<reference evidence="7" key="1">
    <citation type="submission" date="2016-10" db="EMBL/GenBank/DDBJ databases">
        <authorList>
            <person name="de Groot N.N."/>
        </authorList>
    </citation>
    <scope>NUCLEOTIDE SEQUENCE [LARGE SCALE GENOMIC DNA]</scope>
    <source>
        <strain evidence="7">CCBAU85039</strain>
    </source>
</reference>
<dbReference type="InterPro" id="IPR024096">
    <property type="entry name" value="NO_sig/Golgi_transp_ligand-bd"/>
</dbReference>
<dbReference type="EMBL" id="FNXB01000011">
    <property type="protein sequence ID" value="SEH83836.1"/>
    <property type="molecule type" value="Genomic_DNA"/>
</dbReference>
<accession>A0A1H8KT67</accession>
<evidence type="ECO:0000256" key="2">
    <source>
        <dbReference type="ARBA" id="ARBA00022840"/>
    </source>
</evidence>
<proteinExistence type="predicted"/>
<dbReference type="SUPFAM" id="SSF52540">
    <property type="entry name" value="P-loop containing nucleoside triphosphate hydrolases"/>
    <property type="match status" value="1"/>
</dbReference>
<dbReference type="Pfam" id="PF02954">
    <property type="entry name" value="HTH_8"/>
    <property type="match status" value="1"/>
</dbReference>
<dbReference type="InterPro" id="IPR058031">
    <property type="entry name" value="AAA_lid_NorR"/>
</dbReference>
<evidence type="ECO:0000259" key="6">
    <source>
        <dbReference type="PROSITE" id="PS50045"/>
    </source>
</evidence>
<dbReference type="STRING" id="501024.RTCCBAU85039_2639"/>
<organism evidence="7 9">
    <name type="scientific">Rhizobium tibeticum</name>
    <dbReference type="NCBI Taxonomy" id="501024"/>
    <lineage>
        <taxon>Bacteria</taxon>
        <taxon>Pseudomonadati</taxon>
        <taxon>Pseudomonadota</taxon>
        <taxon>Alphaproteobacteria</taxon>
        <taxon>Hyphomicrobiales</taxon>
        <taxon>Rhizobiaceae</taxon>
        <taxon>Rhizobium/Agrobacterium group</taxon>
        <taxon>Rhizobium</taxon>
    </lineage>
</organism>
<dbReference type="SMART" id="SM00989">
    <property type="entry name" value="V4R"/>
    <property type="match status" value="1"/>
</dbReference>
<keyword evidence="1" id="KW-0547">Nucleotide-binding</keyword>
<dbReference type="Gene3D" id="3.40.50.300">
    <property type="entry name" value="P-loop containing nucleotide triphosphate hydrolases"/>
    <property type="match status" value="1"/>
</dbReference>
<dbReference type="Gene3D" id="1.10.8.60">
    <property type="match status" value="1"/>
</dbReference>
<reference evidence="8 10" key="2">
    <citation type="submission" date="2016-10" db="EMBL/GenBank/DDBJ databases">
        <authorList>
            <person name="Varghese N."/>
            <person name="Submissions S."/>
        </authorList>
    </citation>
    <scope>NUCLEOTIDE SEQUENCE [LARGE SCALE GENOMIC DNA]</scope>
    <source>
        <strain evidence="8 10">CGMCC 1.7071</strain>
    </source>
</reference>
<dbReference type="GO" id="GO:0006355">
    <property type="term" value="P:regulation of DNA-templated transcription"/>
    <property type="evidence" value="ECO:0007669"/>
    <property type="project" value="InterPro"/>
</dbReference>
<dbReference type="Pfam" id="PF25601">
    <property type="entry name" value="AAA_lid_14"/>
    <property type="match status" value="1"/>
</dbReference>
<evidence type="ECO:0000313" key="10">
    <source>
        <dbReference type="Proteomes" id="UP000198939"/>
    </source>
</evidence>
<dbReference type="PROSITE" id="PS50045">
    <property type="entry name" value="SIGMA54_INTERACT_4"/>
    <property type="match status" value="1"/>
</dbReference>
<dbReference type="InterPro" id="IPR009057">
    <property type="entry name" value="Homeodomain-like_sf"/>
</dbReference>
<evidence type="ECO:0000256" key="3">
    <source>
        <dbReference type="ARBA" id="ARBA00023012"/>
    </source>
</evidence>
<dbReference type="SUPFAM" id="SSF46689">
    <property type="entry name" value="Homeodomain-like"/>
    <property type="match status" value="1"/>
</dbReference>
<dbReference type="GO" id="GO:0005524">
    <property type="term" value="F:ATP binding"/>
    <property type="evidence" value="ECO:0007669"/>
    <property type="project" value="UniProtKB-KW"/>
</dbReference>
<dbReference type="AlphaFoldDB" id="A0A1H8KT67"/>
<keyword evidence="4" id="KW-0805">Transcription regulation</keyword>
<keyword evidence="3" id="KW-0902">Two-component regulatory system</keyword>
<evidence type="ECO:0000313" key="7">
    <source>
        <dbReference type="EMBL" id="SEH83836.1"/>
    </source>
</evidence>
<dbReference type="Pfam" id="PF14532">
    <property type="entry name" value="Sigma54_activ_2"/>
    <property type="match status" value="1"/>
</dbReference>